<comment type="similarity">
    <text evidence="1">Belongs to the VPS13 family.</text>
</comment>
<dbReference type="EMBL" id="FZQP02000227">
    <property type="protein sequence ID" value="VVC88042.1"/>
    <property type="molecule type" value="Genomic_DNA"/>
</dbReference>
<keyword evidence="2" id="KW-0813">Transport</keyword>
<dbReference type="PANTHER" id="PTHR16166:SF93">
    <property type="entry name" value="INTERMEMBRANE LIPID TRANSFER PROTEIN VPS13"/>
    <property type="match status" value="1"/>
</dbReference>
<dbReference type="InterPro" id="IPR026854">
    <property type="entry name" value="VPS13_N"/>
</dbReference>
<evidence type="ECO:0000313" key="4">
    <source>
        <dbReference type="EMBL" id="VVC88042.1"/>
    </source>
</evidence>
<dbReference type="AlphaFoldDB" id="A0A5E4PRM8"/>
<proteinExistence type="inferred from homology"/>
<evidence type="ECO:0000259" key="3">
    <source>
        <dbReference type="Pfam" id="PF12624"/>
    </source>
</evidence>
<accession>A0A5E4PRM8</accession>
<evidence type="ECO:0000256" key="1">
    <source>
        <dbReference type="ARBA" id="ARBA00006545"/>
    </source>
</evidence>
<dbReference type="GO" id="GO:0045053">
    <property type="term" value="P:protein retention in Golgi apparatus"/>
    <property type="evidence" value="ECO:0007669"/>
    <property type="project" value="TreeGrafter"/>
</dbReference>
<dbReference type="InterPro" id="IPR026847">
    <property type="entry name" value="VPS13"/>
</dbReference>
<organism evidence="4 5">
    <name type="scientific">Leptidea sinapis</name>
    <dbReference type="NCBI Taxonomy" id="189913"/>
    <lineage>
        <taxon>Eukaryota</taxon>
        <taxon>Metazoa</taxon>
        <taxon>Ecdysozoa</taxon>
        <taxon>Arthropoda</taxon>
        <taxon>Hexapoda</taxon>
        <taxon>Insecta</taxon>
        <taxon>Pterygota</taxon>
        <taxon>Neoptera</taxon>
        <taxon>Endopterygota</taxon>
        <taxon>Lepidoptera</taxon>
        <taxon>Glossata</taxon>
        <taxon>Ditrysia</taxon>
        <taxon>Papilionoidea</taxon>
        <taxon>Pieridae</taxon>
        <taxon>Dismorphiinae</taxon>
        <taxon>Leptidea</taxon>
    </lineage>
</organism>
<dbReference type="GO" id="GO:0006623">
    <property type="term" value="P:protein targeting to vacuole"/>
    <property type="evidence" value="ECO:0007669"/>
    <property type="project" value="TreeGrafter"/>
</dbReference>
<keyword evidence="5" id="KW-1185">Reference proteome</keyword>
<evidence type="ECO:0000313" key="5">
    <source>
        <dbReference type="Proteomes" id="UP000324832"/>
    </source>
</evidence>
<protein>
    <recommendedName>
        <fullName evidence="3">Chorein N-terminal domain-containing protein</fullName>
    </recommendedName>
</protein>
<sequence>MFEGAVADVLILVGPAISNSYFDPERERRLTRAAKRKILQDLEAESEVLKGPQNFFESLFTAIVNNLQIYVRNIHVRYEDSISSKDGPLACGLCLQSLSIETTNSKWKPSVTPANASTVYQMMKIESLSMYWNPTATALDDVEIANITPMQYYNWKHYMLTGLDKFSMHHEEFEFLFKPVTCKVKVLINRSGEARVPRLLVDAVLQDSALQLSRRQFLSIDNLMSSFQRIQLNRKYRHLHPGVALSKDIKKWWRYAYNVVVEQRVRPYTWTAIKRHRENYNVYKKTYKSLLRSPNDVELKLDLQKCEDNLPIISVVIAREQAKFELLAQEPDRIEVVESEFDWWRPLTGSDVDSDCDEGRVELCVKTERNKSLWSHLSSPEKKKVCEMIGYAEGGPRQDKSKQYIEHKINLTLSNCSVTLMNRSKEVLVVTLTQFLASLETRPSAKAYKLSIRTDNLVIEGLSADGELVHLLRTVRETSLGTSVALDVERNPSNSHADLGVNCLMEPLEIVYVEHAITELINFFQTHSMTSKQLLEEAALALEHAAAITKPVLVYAISRKKVFSLNVDVKGPCLIVPEHGCLHKPGRVLVLDVNRILVKTDLQPQNLVLEDATCMELEEKLYDRFHVECSSQILFCAWNEEWRESRKLGDSEMHLIPRVKAQLVFSTSIKKDYKLLPRYKLNLSLSNIKLNLSDRIIAAILDFADNLPIPVPNTVPVSFMDSCDYTEEFEDPEIAESLKIDRVTADPGYGELVKLRQKIVATYFSRKNVRDTQVDGEHLHSPTADSLPPTDISDEDVEEYARSVDLPGFDDNVSPSNNIKMLLRFVCLDIAMMAYGPAVQLSVGSALLTDKQHHSSTGQYLELLTTSGELFNLLYRKVRANCPEFRSHFHNVEQALVADTGEVHILAHAAALATLIKYIQVKDRHALNIRSVLAPRSQRLWDLLMKPEIDPPLIWPDEDKVLEMKYVRSSAGLGTRPRAELRIYIGRLHIHAPVLLLPQKPSSPNLLVLNLGDLLVENFFKTVNMSLDASSSIPSPVIDNVLFKLDNVTLSRAVMTLAGTLEVQEPILEPVSVRCDLKRTVGYAQVATLAACRDLLLCEADIVMDTVKVHLGQKDLATLFAVWTDNLSEGNYI</sequence>
<dbReference type="Proteomes" id="UP000324832">
    <property type="component" value="Unassembled WGS sequence"/>
</dbReference>
<dbReference type="Pfam" id="PF12624">
    <property type="entry name" value="VPS13_N"/>
    <property type="match status" value="1"/>
</dbReference>
<feature type="domain" description="Chorein N-terminal" evidence="3">
    <location>
        <begin position="45"/>
        <end position="706"/>
    </location>
</feature>
<dbReference type="PANTHER" id="PTHR16166">
    <property type="entry name" value="VACUOLAR PROTEIN SORTING-ASSOCIATED PROTEIN VPS13"/>
    <property type="match status" value="1"/>
</dbReference>
<name>A0A5E4PRM8_9NEOP</name>
<feature type="non-terminal residue" evidence="4">
    <location>
        <position position="1133"/>
    </location>
</feature>
<gene>
    <name evidence="4" type="ORF">LSINAPIS_LOCUS1503</name>
</gene>
<evidence type="ECO:0000256" key="2">
    <source>
        <dbReference type="ARBA" id="ARBA00022448"/>
    </source>
</evidence>
<reference evidence="4 5" key="1">
    <citation type="submission" date="2017-07" db="EMBL/GenBank/DDBJ databases">
        <authorList>
            <person name="Talla V."/>
            <person name="Backstrom N."/>
        </authorList>
    </citation>
    <scope>NUCLEOTIDE SEQUENCE [LARGE SCALE GENOMIC DNA]</scope>
</reference>